<protein>
    <recommendedName>
        <fullName evidence="4">RING-type E3 ubiquitin transferase</fullName>
        <ecNumber evidence="4">2.3.2.27</ecNumber>
    </recommendedName>
</protein>
<dbReference type="Gene3D" id="3.30.40.10">
    <property type="entry name" value="Zinc/RING finger domain, C3HC4 (zinc finger)"/>
    <property type="match status" value="2"/>
</dbReference>
<dbReference type="PROSITE" id="PS51416">
    <property type="entry name" value="MIB_HERC2"/>
    <property type="match status" value="2"/>
</dbReference>
<dbReference type="SMART" id="SM00184">
    <property type="entry name" value="RING"/>
    <property type="match status" value="2"/>
</dbReference>
<keyword evidence="8" id="KW-0677">Repeat</keyword>
<keyword evidence="10" id="KW-0833">Ubl conjugation pathway</keyword>
<feature type="domain" description="MIB/HERC2" evidence="19">
    <location>
        <begin position="1"/>
        <end position="73"/>
    </location>
</feature>
<evidence type="ECO:0000259" key="19">
    <source>
        <dbReference type="PROSITE" id="PS51416"/>
    </source>
</evidence>
<dbReference type="PROSITE" id="PS01357">
    <property type="entry name" value="ZF_ZZ_1"/>
    <property type="match status" value="1"/>
</dbReference>
<proteinExistence type="predicted"/>
<dbReference type="PROSITE" id="PS50135">
    <property type="entry name" value="ZF_ZZ_2"/>
    <property type="match status" value="1"/>
</dbReference>
<reference evidence="21 22" key="1">
    <citation type="submission" date="2025-05" db="UniProtKB">
        <authorList>
            <consortium name="RefSeq"/>
        </authorList>
    </citation>
    <scope>IDENTIFICATION</scope>
    <source>
        <tissue evidence="21 22">Whole Larva</tissue>
    </source>
</reference>
<evidence type="ECO:0000313" key="22">
    <source>
        <dbReference type="RefSeq" id="XP_017770648.1"/>
    </source>
</evidence>
<gene>
    <name evidence="21 22" type="primary">LOC108558289</name>
</gene>
<feature type="domain" description="MIB/HERC2" evidence="19">
    <location>
        <begin position="142"/>
        <end position="220"/>
    </location>
</feature>
<evidence type="ECO:0000256" key="4">
    <source>
        <dbReference type="ARBA" id="ARBA00012483"/>
    </source>
</evidence>
<dbReference type="CDD" id="cd16520">
    <property type="entry name" value="RING-HC_MIBs-like"/>
    <property type="match status" value="1"/>
</dbReference>
<dbReference type="InterPro" id="IPR036770">
    <property type="entry name" value="Ankyrin_rpt-contain_sf"/>
</dbReference>
<dbReference type="InterPro" id="IPR040847">
    <property type="entry name" value="SH3_15"/>
</dbReference>
<sequence length="990" mass="109230">MLSTGIRIVRGPDWTWGDQDGGEGYVGTVCEVGKSGTVGSPDKTVVVQWDNGTRTNYRVGYTNKFDLRVIDNAQAGVKQQNIACDGCNSQGISGMRFKCITCFDYDLCYMCYHGNMHNLNHPFKRFDSATSSGVDLPVRRNAMQGELYGIFEGAKVVRGFNWEWGDQDGGQGKVGKVLDIRGWDNESSRSVANVTWANGSTNVYRLGHKGNCDIKYVEAASGGRYYIEHLPILGHIVEQVQVKPVRLGPVPFSVGDKVQVLVNIEQLREMQQGHGGWNPKMGEFIDKVGTVHRVTDKGDIRVQYEGCNNRWTYNPKSLCKVNSFAVGDIVSVICDEDEVKKLQKGHGEWIEIMKNAIGKLGKVIKLYHDGDLRVQLDGQAWTLNPQCVRVVPGSAAELANTMQATQNQRQEPSMQWQPSNGSERNSIADQLVRAAQGNLGLVVKLLQKISYVDMQSGGKTALQVASHQGQLEIAKVLIQAGADVNCQDSDGDTCLHYAAFGNQAEILKLLINTGANLNTPNKGGCTALHIAAHKKPAKCVQVLLAAGADPNSKDCYGDTALHDAIGKDSFQVIEQLCSASGMDFTLRNKRGFNVLHHAALKGKNFATVKLLAQARQLVDVKKDDGFSALHLASLNGHKDVVETLVKDGHADTDLRNNRNQSALLLAVSQGHSSIIELLVKLKADINAKDEDGLTALHIVLTRMSQVCTEIRQEQSPDIFMILQALPEYVIANRQYIAIACYLIQQDIDLELLNAKGQTALSQLHDSQLQELLKSYKPVVDSNQLLQNIIGDVHTLHLEDGAAAGAIEGYNLPENARSSPSKNVECAKRRSRKTEQNKQEKVGCSSSEGSPSHKSEHSYENETKPKAAECSVCSDYTVQNVTLEPCNHRLACEECSSRIRKCFDCGDTVLRRVTMDGRLIPYKHRQPSAERLRYLETKVAEFEELQACSICMERRRNVVFLCGHGTCSRCADTLKICHMCRKTISKKIPVY</sequence>
<dbReference type="Pfam" id="PF18346">
    <property type="entry name" value="SH3_15"/>
    <property type="match status" value="2"/>
</dbReference>
<dbReference type="PANTHER" id="PTHR24202:SF4">
    <property type="entry name" value="E3 UBIQUITIN-PROTEIN LIGASE MIB2-RELATED"/>
    <property type="match status" value="1"/>
</dbReference>
<keyword evidence="5" id="KW-0963">Cytoplasm</keyword>
<feature type="repeat" description="ANK" evidence="14">
    <location>
        <begin position="658"/>
        <end position="690"/>
    </location>
</feature>
<dbReference type="PROSITE" id="PS50297">
    <property type="entry name" value="ANK_REP_REGION"/>
    <property type="match status" value="5"/>
</dbReference>
<comment type="pathway">
    <text evidence="3">Protein modification; protein ubiquitination.</text>
</comment>
<comment type="subcellular location">
    <subcellularLocation>
        <location evidence="2">Cytoplasm</location>
    </subcellularLocation>
</comment>
<feature type="region of interest" description="Disordered" evidence="16">
    <location>
        <begin position="811"/>
        <end position="860"/>
    </location>
</feature>
<evidence type="ECO:0000256" key="1">
    <source>
        <dbReference type="ARBA" id="ARBA00000900"/>
    </source>
</evidence>
<evidence type="ECO:0000313" key="21">
    <source>
        <dbReference type="RefSeq" id="XP_017770647.1"/>
    </source>
</evidence>
<dbReference type="Gene3D" id="1.25.40.20">
    <property type="entry name" value="Ankyrin repeat-containing domain"/>
    <property type="match status" value="3"/>
</dbReference>
<feature type="domain" description="ZZ-type" evidence="18">
    <location>
        <begin position="79"/>
        <end position="131"/>
    </location>
</feature>
<dbReference type="SUPFAM" id="SSF159034">
    <property type="entry name" value="Mib/herc2 domain-like"/>
    <property type="match status" value="2"/>
</dbReference>
<dbReference type="Gene3D" id="2.30.30.40">
    <property type="entry name" value="SH3 Domains"/>
    <property type="match status" value="2"/>
</dbReference>
<evidence type="ECO:0000256" key="13">
    <source>
        <dbReference type="ARBA" id="ARBA00023043"/>
    </source>
</evidence>
<name>A0ABM1M7U8_NICVS</name>
<dbReference type="SUPFAM" id="SSF48403">
    <property type="entry name" value="Ankyrin repeat"/>
    <property type="match status" value="1"/>
</dbReference>
<dbReference type="RefSeq" id="XP_017770647.1">
    <property type="nucleotide sequence ID" value="XM_017915158.1"/>
</dbReference>
<feature type="repeat" description="ANK" evidence="14">
    <location>
        <begin position="457"/>
        <end position="489"/>
    </location>
</feature>
<dbReference type="InterPro" id="IPR001841">
    <property type="entry name" value="Znf_RING"/>
</dbReference>
<dbReference type="Pfam" id="PF00569">
    <property type="entry name" value="ZZ"/>
    <property type="match status" value="1"/>
</dbReference>
<feature type="compositionally biased region" description="Basic and acidic residues" evidence="16">
    <location>
        <begin position="824"/>
        <end position="840"/>
    </location>
</feature>
<dbReference type="PANTHER" id="PTHR24202">
    <property type="entry name" value="E3 UBIQUITIN-PROTEIN LIGASE MIB2"/>
    <property type="match status" value="1"/>
</dbReference>
<dbReference type="InterPro" id="IPR002110">
    <property type="entry name" value="Ankyrin_rpt"/>
</dbReference>
<evidence type="ECO:0000313" key="20">
    <source>
        <dbReference type="Proteomes" id="UP000695000"/>
    </source>
</evidence>
<evidence type="ECO:0000256" key="10">
    <source>
        <dbReference type="ARBA" id="ARBA00022786"/>
    </source>
</evidence>
<dbReference type="InterPro" id="IPR010606">
    <property type="entry name" value="Mib_Herc2"/>
</dbReference>
<feature type="domain" description="RING-type" evidence="17">
    <location>
        <begin position="947"/>
        <end position="980"/>
    </location>
</feature>
<keyword evidence="11" id="KW-0862">Zinc</keyword>
<dbReference type="InterPro" id="IPR037252">
    <property type="entry name" value="Mib_Herc2_sf"/>
</dbReference>
<feature type="repeat" description="ANK" evidence="14">
    <location>
        <begin position="523"/>
        <end position="555"/>
    </location>
</feature>
<dbReference type="Proteomes" id="UP000695000">
    <property type="component" value="Unplaced"/>
</dbReference>
<dbReference type="Pfam" id="PF06701">
    <property type="entry name" value="MIB_HERC2"/>
    <property type="match status" value="2"/>
</dbReference>
<feature type="repeat" description="ANK" evidence="14">
    <location>
        <begin position="490"/>
        <end position="522"/>
    </location>
</feature>
<dbReference type="GeneID" id="108558289"/>
<evidence type="ECO:0000256" key="2">
    <source>
        <dbReference type="ARBA" id="ARBA00004496"/>
    </source>
</evidence>
<comment type="catalytic activity">
    <reaction evidence="1">
        <text>S-ubiquitinyl-[E2 ubiquitin-conjugating enzyme]-L-cysteine + [acceptor protein]-L-lysine = [E2 ubiquitin-conjugating enzyme]-L-cysteine + N(6)-ubiquitinyl-[acceptor protein]-L-lysine.</text>
        <dbReference type="EC" id="2.3.2.27"/>
    </reaction>
</comment>
<accession>A0ABM1M7U8</accession>
<evidence type="ECO:0000256" key="7">
    <source>
        <dbReference type="ARBA" id="ARBA00022723"/>
    </source>
</evidence>
<keyword evidence="13 14" id="KW-0040">ANK repeat</keyword>
<dbReference type="PRINTS" id="PR01415">
    <property type="entry name" value="ANKYRIN"/>
</dbReference>
<evidence type="ECO:0000256" key="3">
    <source>
        <dbReference type="ARBA" id="ARBA00004906"/>
    </source>
</evidence>
<dbReference type="EC" id="2.3.2.27" evidence="4"/>
<dbReference type="InterPro" id="IPR013083">
    <property type="entry name" value="Znf_RING/FYVE/PHD"/>
</dbReference>
<dbReference type="Pfam" id="PF13920">
    <property type="entry name" value="zf-C3HC4_3"/>
    <property type="match status" value="2"/>
</dbReference>
<dbReference type="Pfam" id="PF12796">
    <property type="entry name" value="Ank_2"/>
    <property type="match status" value="2"/>
</dbReference>
<dbReference type="SMART" id="SM00248">
    <property type="entry name" value="ANK"/>
    <property type="match status" value="8"/>
</dbReference>
<keyword evidence="20" id="KW-1185">Reference proteome</keyword>
<evidence type="ECO:0000256" key="6">
    <source>
        <dbReference type="ARBA" id="ARBA00022679"/>
    </source>
</evidence>
<feature type="compositionally biased region" description="Basic and acidic residues" evidence="16">
    <location>
        <begin position="850"/>
        <end position="860"/>
    </location>
</feature>
<keyword evidence="6" id="KW-0808">Transferase</keyword>
<evidence type="ECO:0000256" key="5">
    <source>
        <dbReference type="ARBA" id="ARBA00022490"/>
    </source>
</evidence>
<dbReference type="Gene3D" id="3.30.60.90">
    <property type="match status" value="1"/>
</dbReference>
<evidence type="ECO:0000256" key="15">
    <source>
        <dbReference type="PROSITE-ProRule" id="PRU00228"/>
    </source>
</evidence>
<evidence type="ECO:0000256" key="9">
    <source>
        <dbReference type="ARBA" id="ARBA00022771"/>
    </source>
</evidence>
<dbReference type="RefSeq" id="XP_017770648.1">
    <property type="nucleotide sequence ID" value="XM_017915159.1"/>
</dbReference>
<keyword evidence="9 15" id="KW-0863">Zinc-finger</keyword>
<dbReference type="SMART" id="SM00291">
    <property type="entry name" value="ZnF_ZZ"/>
    <property type="match status" value="1"/>
</dbReference>
<evidence type="ECO:0000259" key="17">
    <source>
        <dbReference type="PROSITE" id="PS50089"/>
    </source>
</evidence>
<evidence type="ECO:0000256" key="14">
    <source>
        <dbReference type="PROSITE-ProRule" id="PRU00023"/>
    </source>
</evidence>
<dbReference type="InterPro" id="IPR043145">
    <property type="entry name" value="Znf_ZZ_sf"/>
</dbReference>
<evidence type="ECO:0000259" key="18">
    <source>
        <dbReference type="PROSITE" id="PS50135"/>
    </source>
</evidence>
<evidence type="ECO:0000256" key="8">
    <source>
        <dbReference type="ARBA" id="ARBA00022737"/>
    </source>
</evidence>
<dbReference type="SUPFAM" id="SSF57850">
    <property type="entry name" value="RING/U-box"/>
    <property type="match status" value="1"/>
</dbReference>
<evidence type="ECO:0000256" key="16">
    <source>
        <dbReference type="SAM" id="MobiDB-lite"/>
    </source>
</evidence>
<feature type="repeat" description="ANK" evidence="14">
    <location>
        <begin position="624"/>
        <end position="648"/>
    </location>
</feature>
<organism evidence="20 22">
    <name type="scientific">Nicrophorus vespilloides</name>
    <name type="common">Boreal carrion beetle</name>
    <dbReference type="NCBI Taxonomy" id="110193"/>
    <lineage>
        <taxon>Eukaryota</taxon>
        <taxon>Metazoa</taxon>
        <taxon>Ecdysozoa</taxon>
        <taxon>Arthropoda</taxon>
        <taxon>Hexapoda</taxon>
        <taxon>Insecta</taxon>
        <taxon>Pterygota</taxon>
        <taxon>Neoptera</taxon>
        <taxon>Endopterygota</taxon>
        <taxon>Coleoptera</taxon>
        <taxon>Polyphaga</taxon>
        <taxon>Staphyliniformia</taxon>
        <taxon>Silphidae</taxon>
        <taxon>Nicrophorinae</taxon>
        <taxon>Nicrophorus</taxon>
    </lineage>
</organism>
<dbReference type="InterPro" id="IPR000433">
    <property type="entry name" value="Znf_ZZ"/>
</dbReference>
<keyword evidence="12" id="KW-0914">Notch signaling pathway</keyword>
<dbReference type="PROSITE" id="PS50089">
    <property type="entry name" value="ZF_RING_2"/>
    <property type="match status" value="1"/>
</dbReference>
<evidence type="ECO:0000256" key="12">
    <source>
        <dbReference type="ARBA" id="ARBA00022976"/>
    </source>
</evidence>
<dbReference type="Pfam" id="PF13637">
    <property type="entry name" value="Ank_4"/>
    <property type="match status" value="1"/>
</dbReference>
<dbReference type="PROSITE" id="PS50088">
    <property type="entry name" value="ANK_REPEAT"/>
    <property type="match status" value="5"/>
</dbReference>
<evidence type="ECO:0000256" key="11">
    <source>
        <dbReference type="ARBA" id="ARBA00022833"/>
    </source>
</evidence>
<keyword evidence="7" id="KW-0479">Metal-binding</keyword>